<gene>
    <name evidence="2" type="ORF">VNO78_34195</name>
</gene>
<evidence type="ECO:0000256" key="1">
    <source>
        <dbReference type="SAM" id="Phobius"/>
    </source>
</evidence>
<feature type="transmembrane region" description="Helical" evidence="1">
    <location>
        <begin position="34"/>
        <end position="52"/>
    </location>
</feature>
<name>A0AAN9NV68_PSOTE</name>
<keyword evidence="1" id="KW-1133">Transmembrane helix</keyword>
<evidence type="ECO:0000313" key="2">
    <source>
        <dbReference type="EMBL" id="KAK7379919.1"/>
    </source>
</evidence>
<dbReference type="AlphaFoldDB" id="A0AAN9NV68"/>
<dbReference type="EMBL" id="JAYMYS010000010">
    <property type="protein sequence ID" value="KAK7379919.1"/>
    <property type="molecule type" value="Genomic_DNA"/>
</dbReference>
<sequence length="87" mass="9630">MVGYEEGAPRDQTVIGTLLLGSTLNNSTEADTQLGTIIVFCGVCLSCLLAFLKHSFVCLTHLLLTFLKWGSLVCVIFRMRMMIWPSC</sequence>
<evidence type="ECO:0000313" key="3">
    <source>
        <dbReference type="Proteomes" id="UP001386955"/>
    </source>
</evidence>
<organism evidence="2 3">
    <name type="scientific">Psophocarpus tetragonolobus</name>
    <name type="common">Winged bean</name>
    <name type="synonym">Dolichos tetragonolobus</name>
    <dbReference type="NCBI Taxonomy" id="3891"/>
    <lineage>
        <taxon>Eukaryota</taxon>
        <taxon>Viridiplantae</taxon>
        <taxon>Streptophyta</taxon>
        <taxon>Embryophyta</taxon>
        <taxon>Tracheophyta</taxon>
        <taxon>Spermatophyta</taxon>
        <taxon>Magnoliopsida</taxon>
        <taxon>eudicotyledons</taxon>
        <taxon>Gunneridae</taxon>
        <taxon>Pentapetalae</taxon>
        <taxon>rosids</taxon>
        <taxon>fabids</taxon>
        <taxon>Fabales</taxon>
        <taxon>Fabaceae</taxon>
        <taxon>Papilionoideae</taxon>
        <taxon>50 kb inversion clade</taxon>
        <taxon>NPAAA clade</taxon>
        <taxon>indigoferoid/millettioid clade</taxon>
        <taxon>Phaseoleae</taxon>
        <taxon>Psophocarpus</taxon>
    </lineage>
</organism>
<accession>A0AAN9NV68</accession>
<reference evidence="2 3" key="1">
    <citation type="submission" date="2024-01" db="EMBL/GenBank/DDBJ databases">
        <title>The genomes of 5 underutilized Papilionoideae crops provide insights into root nodulation and disease resistanc.</title>
        <authorList>
            <person name="Jiang F."/>
        </authorList>
    </citation>
    <scope>NUCLEOTIDE SEQUENCE [LARGE SCALE GENOMIC DNA]</scope>
    <source>
        <strain evidence="2">DUOXIRENSHENG_FW03</strain>
        <tissue evidence="2">Leaves</tissue>
    </source>
</reference>
<keyword evidence="1" id="KW-0472">Membrane</keyword>
<keyword evidence="3" id="KW-1185">Reference proteome</keyword>
<dbReference type="Proteomes" id="UP001386955">
    <property type="component" value="Unassembled WGS sequence"/>
</dbReference>
<comment type="caution">
    <text evidence="2">The sequence shown here is derived from an EMBL/GenBank/DDBJ whole genome shotgun (WGS) entry which is preliminary data.</text>
</comment>
<proteinExistence type="predicted"/>
<protein>
    <submittedName>
        <fullName evidence="2">Uncharacterized protein</fullName>
    </submittedName>
</protein>
<keyword evidence="1" id="KW-0812">Transmembrane</keyword>
<feature type="transmembrane region" description="Helical" evidence="1">
    <location>
        <begin position="59"/>
        <end position="79"/>
    </location>
</feature>